<name>A0A0A9DTV7_ARUDO</name>
<proteinExistence type="predicted"/>
<feature type="region of interest" description="Disordered" evidence="1">
    <location>
        <begin position="19"/>
        <end position="40"/>
    </location>
</feature>
<evidence type="ECO:0000313" key="2">
    <source>
        <dbReference type="EMBL" id="JAD92014.1"/>
    </source>
</evidence>
<reference evidence="2" key="1">
    <citation type="submission" date="2014-09" db="EMBL/GenBank/DDBJ databases">
        <authorList>
            <person name="Magalhaes I.L.F."/>
            <person name="Oliveira U."/>
            <person name="Santos F.R."/>
            <person name="Vidigal T.H.D.A."/>
            <person name="Brescovit A.D."/>
            <person name="Santos A.J."/>
        </authorList>
    </citation>
    <scope>NUCLEOTIDE SEQUENCE</scope>
    <source>
        <tissue evidence="2">Shoot tissue taken approximately 20 cm above the soil surface</tissue>
    </source>
</reference>
<accession>A0A0A9DTV7</accession>
<evidence type="ECO:0000256" key="1">
    <source>
        <dbReference type="SAM" id="MobiDB-lite"/>
    </source>
</evidence>
<dbReference type="EMBL" id="GBRH01205881">
    <property type="protein sequence ID" value="JAD92014.1"/>
    <property type="molecule type" value="Transcribed_RNA"/>
</dbReference>
<dbReference type="AlphaFoldDB" id="A0A0A9DTV7"/>
<protein>
    <submittedName>
        <fullName evidence="2">Uncharacterized protein</fullName>
    </submittedName>
</protein>
<sequence>MSLQRSPSNHLSAIFIYSSSSSSSSGGSSSSPNNVSSLNKACNLLSSPSLEA</sequence>
<reference evidence="2" key="2">
    <citation type="journal article" date="2015" name="Data Brief">
        <title>Shoot transcriptome of the giant reed, Arundo donax.</title>
        <authorList>
            <person name="Barrero R.A."/>
            <person name="Guerrero F.D."/>
            <person name="Moolhuijzen P."/>
            <person name="Goolsby J.A."/>
            <person name="Tidwell J."/>
            <person name="Bellgard S.E."/>
            <person name="Bellgard M.I."/>
        </authorList>
    </citation>
    <scope>NUCLEOTIDE SEQUENCE</scope>
    <source>
        <tissue evidence="2">Shoot tissue taken approximately 20 cm above the soil surface</tissue>
    </source>
</reference>
<organism evidence="2">
    <name type="scientific">Arundo donax</name>
    <name type="common">Giant reed</name>
    <name type="synonym">Donax arundinaceus</name>
    <dbReference type="NCBI Taxonomy" id="35708"/>
    <lineage>
        <taxon>Eukaryota</taxon>
        <taxon>Viridiplantae</taxon>
        <taxon>Streptophyta</taxon>
        <taxon>Embryophyta</taxon>
        <taxon>Tracheophyta</taxon>
        <taxon>Spermatophyta</taxon>
        <taxon>Magnoliopsida</taxon>
        <taxon>Liliopsida</taxon>
        <taxon>Poales</taxon>
        <taxon>Poaceae</taxon>
        <taxon>PACMAD clade</taxon>
        <taxon>Arundinoideae</taxon>
        <taxon>Arundineae</taxon>
        <taxon>Arundo</taxon>
    </lineage>
</organism>
<feature type="compositionally biased region" description="Low complexity" evidence="1">
    <location>
        <begin position="19"/>
        <end position="31"/>
    </location>
</feature>